<dbReference type="FunFam" id="3.40.50.300:FF:000066">
    <property type="entry name" value="ABC transporter B family member 1"/>
    <property type="match status" value="1"/>
</dbReference>
<dbReference type="GO" id="GO:0016887">
    <property type="term" value="F:ATP hydrolysis activity"/>
    <property type="evidence" value="ECO:0007669"/>
    <property type="project" value="InterPro"/>
</dbReference>
<evidence type="ECO:0000256" key="4">
    <source>
        <dbReference type="ARBA" id="ARBA00022692"/>
    </source>
</evidence>
<evidence type="ECO:0000259" key="14">
    <source>
        <dbReference type="PROSITE" id="PS50929"/>
    </source>
</evidence>
<feature type="transmembrane region" description="Helical" evidence="12">
    <location>
        <begin position="73"/>
        <end position="97"/>
    </location>
</feature>
<dbReference type="InterPro" id="IPR017871">
    <property type="entry name" value="ABC_transporter-like_CS"/>
</dbReference>
<dbReference type="STRING" id="69332.A0A388K279"/>
<feature type="transmembrane region" description="Helical" evidence="12">
    <location>
        <begin position="986"/>
        <end position="1004"/>
    </location>
</feature>
<evidence type="ECO:0000256" key="3">
    <source>
        <dbReference type="ARBA" id="ARBA00022448"/>
    </source>
</evidence>
<organism evidence="15 16">
    <name type="scientific">Chara braunii</name>
    <name type="common">Braun's stonewort</name>
    <dbReference type="NCBI Taxonomy" id="69332"/>
    <lineage>
        <taxon>Eukaryota</taxon>
        <taxon>Viridiplantae</taxon>
        <taxon>Streptophyta</taxon>
        <taxon>Charophyceae</taxon>
        <taxon>Charales</taxon>
        <taxon>Characeae</taxon>
        <taxon>Chara</taxon>
    </lineage>
</organism>
<dbReference type="Gene3D" id="3.40.50.300">
    <property type="entry name" value="P-loop containing nucleotide triphosphate hydrolases"/>
    <property type="match status" value="2"/>
</dbReference>
<comment type="caution">
    <text evidence="15">The sequence shown here is derived from an EMBL/GenBank/DDBJ whole genome shotgun (WGS) entry which is preliminary data.</text>
</comment>
<dbReference type="InterPro" id="IPR003439">
    <property type="entry name" value="ABC_transporter-like_ATP-bd"/>
</dbReference>
<sequence>MRPPGRGQELQVMEREGGKQVVQEGAEAPSNNGEGNGGSESKGDESGNKKKAPEALPGVSYLSLYRFADSVDALLILLGTLGAVGTGAGFPVFFIFFGKMVDKLGGLQSAGSANRGNLVKETEEYVLYFVYLAACLLVSLSAQIGCWTRTAERQTAKIRVAYLKAVLSQEIGYFDTQETSSRIVTGISNDVVVVQEAISEKVGLFIQFFSAFVAGYVIGFKTSWRLAVVILGAFPGIIIAGGLYTFILSGLSSKSQAAYDGAGNVVLETLSSIRTVYSFVGEESAKQLYSRALSVTCKLGIKMGFVKGIGLGVMYGVLFCIWGLVFWRASIIVSHRDATAGDILTTMFNVVIGGMSLGQALPYVSSFVAGKTAGYKVFSVIERKPLISSEDKKGEKFDNLGSDIELRSVNFAYPSRPDSQILRDFSVTIPAGKTVALVGSSGSGKSTIIGLVERFYEPSSGQVLIGGHDIKKMQLRWLRRQIGLVSQEPALFATSIRENILYGKAGASTEEVEAAAKAANAHKFIMDFPEGYDTLVGESGVQMSGGQKQRIAIARAILKNPIILLLDEATSALDSESERVVQDALDGLMIGRTTVVVAHRLSTIRGADKIVVMQAGEIVEEGSHDELMSKGANGVYTGLVRLQNSNNREEQEGDPRFLSDRGGQGWSMSQRTDLRSSSKLGRLSFSLSHLSDASMVEPGKFDADRKPIDAPSFMRLLKMNLPEWKWALIGVVGSLLSGVYNPSFALIIAQVLDAFMDNNTERMKEKVLKYVWVFLGLGGSAFFVYAMNWGGWGGLGENLVKRVRELFFASVLRQEIGWFDRDENNSGAIASRLESDATIVKSAVADRLAVMMGTASVMIISTGISFYKSWRLALVSLVVFPLLLIGNIAQGMTVKGVSKDARISYARAGDLAAEAVVNIRTVQAFSAEDKILALFRSHVMEPFQKNTVSTFISAVLVGSSTAMMFGSFALLLWYAMRLIQGGVNSFNDVFTAFMVAIVAAFAVAEVLSLAPETMKGGGALAAIFSTVDRQTMIDPDEPGSERLPKIAGMVELRRVKFHYPSRPDVPVFSDFSLRINPGQTVALVGPSGSGKSSVISLIERFYDPLSGKVLIDGKDIKTLNLKWLRGQIGLVSQEPALFAWTIKQNILYGMEGASESEVIDAAKAANAHNFISSFADGYNTLVGEKGTQMSGGQKQRIAIARAVLKNPRILLLDEATSALDTESERIVQDALDKLMVGRTTVVIAHRLSTIRNVDLIAVVQQGSVVEIGNHDALESKGGVYAALLALQKN</sequence>
<evidence type="ECO:0000256" key="9">
    <source>
        <dbReference type="ARBA" id="ARBA00023136"/>
    </source>
</evidence>
<reference evidence="15 16" key="1">
    <citation type="journal article" date="2018" name="Cell">
        <title>The Chara Genome: Secondary Complexity and Implications for Plant Terrestrialization.</title>
        <authorList>
            <person name="Nishiyama T."/>
            <person name="Sakayama H."/>
            <person name="Vries J.D."/>
            <person name="Buschmann H."/>
            <person name="Saint-Marcoux D."/>
            <person name="Ullrich K.K."/>
            <person name="Haas F.B."/>
            <person name="Vanderstraeten L."/>
            <person name="Becker D."/>
            <person name="Lang D."/>
            <person name="Vosolsobe S."/>
            <person name="Rombauts S."/>
            <person name="Wilhelmsson P.K.I."/>
            <person name="Janitza P."/>
            <person name="Kern R."/>
            <person name="Heyl A."/>
            <person name="Rumpler F."/>
            <person name="Villalobos L.I.A.C."/>
            <person name="Clay J.M."/>
            <person name="Skokan R."/>
            <person name="Toyoda A."/>
            <person name="Suzuki Y."/>
            <person name="Kagoshima H."/>
            <person name="Schijlen E."/>
            <person name="Tajeshwar N."/>
            <person name="Catarino B."/>
            <person name="Hetherington A.J."/>
            <person name="Saltykova A."/>
            <person name="Bonnot C."/>
            <person name="Breuninger H."/>
            <person name="Symeonidi A."/>
            <person name="Radhakrishnan G.V."/>
            <person name="Van Nieuwerburgh F."/>
            <person name="Deforce D."/>
            <person name="Chang C."/>
            <person name="Karol K.G."/>
            <person name="Hedrich R."/>
            <person name="Ulvskov P."/>
            <person name="Glockner G."/>
            <person name="Delwiche C.F."/>
            <person name="Petrasek J."/>
            <person name="Van de Peer Y."/>
            <person name="Friml J."/>
            <person name="Beilby M."/>
            <person name="Dolan L."/>
            <person name="Kohara Y."/>
            <person name="Sugano S."/>
            <person name="Fujiyama A."/>
            <person name="Delaux P.-M."/>
            <person name="Quint M."/>
            <person name="TheiBen G."/>
            <person name="Hagemann M."/>
            <person name="Harholt J."/>
            <person name="Dunand C."/>
            <person name="Zachgo S."/>
            <person name="Langdale J."/>
            <person name="Maumus F."/>
            <person name="Straeten D.V.D."/>
            <person name="Gould S.B."/>
            <person name="Rensing S.A."/>
        </authorList>
    </citation>
    <scope>NUCLEOTIDE SEQUENCE [LARGE SCALE GENOMIC DNA]</scope>
    <source>
        <strain evidence="15 16">S276</strain>
    </source>
</reference>
<feature type="transmembrane region" description="Helical" evidence="12">
    <location>
        <begin position="724"/>
        <end position="749"/>
    </location>
</feature>
<dbReference type="InterPro" id="IPR003593">
    <property type="entry name" value="AAA+_ATPase"/>
</dbReference>
<evidence type="ECO:0000313" key="15">
    <source>
        <dbReference type="EMBL" id="GBG64162.1"/>
    </source>
</evidence>
<keyword evidence="5" id="KW-0677">Repeat</keyword>
<dbReference type="SUPFAM" id="SSF90123">
    <property type="entry name" value="ABC transporter transmembrane region"/>
    <property type="match status" value="2"/>
</dbReference>
<protein>
    <submittedName>
        <fullName evidence="15">Uncharacterized protein</fullName>
    </submittedName>
</protein>
<evidence type="ECO:0000256" key="1">
    <source>
        <dbReference type="ARBA" id="ARBA00004651"/>
    </source>
</evidence>
<keyword evidence="3" id="KW-0813">Transport</keyword>
<dbReference type="OMA" id="WRASIIV"/>
<dbReference type="EMBL" id="BFEA01000047">
    <property type="protein sequence ID" value="GBG64162.1"/>
    <property type="molecule type" value="Genomic_DNA"/>
</dbReference>
<dbReference type="GO" id="GO:0005743">
    <property type="term" value="C:mitochondrial inner membrane"/>
    <property type="evidence" value="ECO:0007669"/>
    <property type="project" value="TreeGrafter"/>
</dbReference>
<dbReference type="OrthoDB" id="6500128at2759"/>
<feature type="domain" description="ABC transmembrane type-1" evidence="14">
    <location>
        <begin position="728"/>
        <end position="1015"/>
    </location>
</feature>
<keyword evidence="10" id="KW-0325">Glycoprotein</keyword>
<feature type="transmembrane region" description="Helical" evidence="12">
    <location>
        <begin position="125"/>
        <end position="147"/>
    </location>
</feature>
<dbReference type="GO" id="GO:0005524">
    <property type="term" value="F:ATP binding"/>
    <property type="evidence" value="ECO:0007669"/>
    <property type="project" value="UniProtKB-KW"/>
</dbReference>
<dbReference type="InterPro" id="IPR011527">
    <property type="entry name" value="ABC1_TM_dom"/>
</dbReference>
<evidence type="ECO:0000256" key="11">
    <source>
        <dbReference type="SAM" id="MobiDB-lite"/>
    </source>
</evidence>
<dbReference type="GO" id="GO:0005886">
    <property type="term" value="C:plasma membrane"/>
    <property type="evidence" value="ECO:0007669"/>
    <property type="project" value="UniProtKB-SubCell"/>
</dbReference>
<dbReference type="PROSITE" id="PS50893">
    <property type="entry name" value="ABC_TRANSPORTER_2"/>
    <property type="match status" value="2"/>
</dbReference>
<keyword evidence="6" id="KW-0547">Nucleotide-binding</keyword>
<accession>A0A388K279</accession>
<dbReference type="CDD" id="cd03249">
    <property type="entry name" value="ABC_MTABC3_MDL1_MDL2"/>
    <property type="match status" value="2"/>
</dbReference>
<dbReference type="Pfam" id="PF00664">
    <property type="entry name" value="ABC_membrane"/>
    <property type="match status" value="2"/>
</dbReference>
<feature type="compositionally biased region" description="Basic and acidic residues" evidence="11">
    <location>
        <begin position="647"/>
        <end position="659"/>
    </location>
</feature>
<evidence type="ECO:0000256" key="7">
    <source>
        <dbReference type="ARBA" id="ARBA00022840"/>
    </source>
</evidence>
<evidence type="ECO:0000256" key="12">
    <source>
        <dbReference type="SAM" id="Phobius"/>
    </source>
</evidence>
<evidence type="ECO:0000256" key="6">
    <source>
        <dbReference type="ARBA" id="ARBA00022741"/>
    </source>
</evidence>
<feature type="domain" description="ABC transporter" evidence="13">
    <location>
        <begin position="1050"/>
        <end position="1286"/>
    </location>
</feature>
<feature type="region of interest" description="Disordered" evidence="11">
    <location>
        <begin position="1"/>
        <end position="52"/>
    </location>
</feature>
<evidence type="ECO:0000259" key="13">
    <source>
        <dbReference type="PROSITE" id="PS50893"/>
    </source>
</evidence>
<dbReference type="InterPro" id="IPR036640">
    <property type="entry name" value="ABC1_TM_sf"/>
</dbReference>
<keyword evidence="9 12" id="KW-0472">Membrane</keyword>
<feature type="transmembrane region" description="Helical" evidence="12">
    <location>
        <begin position="308"/>
        <end position="327"/>
    </location>
</feature>
<keyword evidence="4 12" id="KW-0812">Transmembrane</keyword>
<dbReference type="CDD" id="cd18577">
    <property type="entry name" value="ABC_6TM_Pgp_ABCB1_D1_like"/>
    <property type="match status" value="1"/>
</dbReference>
<dbReference type="InterPro" id="IPR039421">
    <property type="entry name" value="Type_1_exporter"/>
</dbReference>
<feature type="transmembrane region" description="Helical" evidence="12">
    <location>
        <begin position="872"/>
        <end position="889"/>
    </location>
</feature>
<feature type="transmembrane region" description="Helical" evidence="12">
    <location>
        <begin position="848"/>
        <end position="867"/>
    </location>
</feature>
<name>A0A388K279_CHABU</name>
<dbReference type="PROSITE" id="PS50929">
    <property type="entry name" value="ABC_TM1F"/>
    <property type="match status" value="2"/>
</dbReference>
<keyword evidence="7" id="KW-0067">ATP-binding</keyword>
<dbReference type="PANTHER" id="PTHR43394">
    <property type="entry name" value="ATP-DEPENDENT PERMEASE MDL1, MITOCHONDRIAL"/>
    <property type="match status" value="1"/>
</dbReference>
<dbReference type="GO" id="GO:0015421">
    <property type="term" value="F:ABC-type oligopeptide transporter activity"/>
    <property type="evidence" value="ECO:0007669"/>
    <property type="project" value="TreeGrafter"/>
</dbReference>
<dbReference type="PANTHER" id="PTHR43394:SF11">
    <property type="entry name" value="ATP-BINDING CASSETTE TRANSPORTER"/>
    <property type="match status" value="1"/>
</dbReference>
<feature type="transmembrane region" description="Helical" evidence="12">
    <location>
        <begin position="226"/>
        <end position="247"/>
    </location>
</feature>
<evidence type="ECO:0000256" key="8">
    <source>
        <dbReference type="ARBA" id="ARBA00022989"/>
    </source>
</evidence>
<dbReference type="SUPFAM" id="SSF52540">
    <property type="entry name" value="P-loop containing nucleoside triphosphate hydrolases"/>
    <property type="match status" value="2"/>
</dbReference>
<dbReference type="GO" id="GO:0090374">
    <property type="term" value="P:oligopeptide export from mitochondrion"/>
    <property type="evidence" value="ECO:0007669"/>
    <property type="project" value="TreeGrafter"/>
</dbReference>
<evidence type="ECO:0000313" key="16">
    <source>
        <dbReference type="Proteomes" id="UP000265515"/>
    </source>
</evidence>
<feature type="transmembrane region" description="Helical" evidence="12">
    <location>
        <begin position="951"/>
        <end position="974"/>
    </location>
</feature>
<keyword evidence="8 12" id="KW-1133">Transmembrane helix</keyword>
<feature type="region of interest" description="Disordered" evidence="11">
    <location>
        <begin position="646"/>
        <end position="673"/>
    </location>
</feature>
<evidence type="ECO:0000256" key="5">
    <source>
        <dbReference type="ARBA" id="ARBA00022737"/>
    </source>
</evidence>
<comment type="similarity">
    <text evidence="2">Belongs to the ABC transporter superfamily. ABCB family. Multidrug resistance exporter (TC 3.A.1.201) subfamily.</text>
</comment>
<evidence type="ECO:0000256" key="10">
    <source>
        <dbReference type="ARBA" id="ARBA00023180"/>
    </source>
</evidence>
<feature type="domain" description="ABC transmembrane type-1" evidence="14">
    <location>
        <begin position="77"/>
        <end position="369"/>
    </location>
</feature>
<gene>
    <name evidence="15" type="ORF">CBR_g40861</name>
</gene>
<feature type="domain" description="ABC transporter" evidence="13">
    <location>
        <begin position="404"/>
        <end position="640"/>
    </location>
</feature>
<evidence type="ECO:0000256" key="2">
    <source>
        <dbReference type="ARBA" id="ARBA00007577"/>
    </source>
</evidence>
<dbReference type="CDD" id="cd18578">
    <property type="entry name" value="ABC_6TM_Pgp_ABCB1_D2_like"/>
    <property type="match status" value="1"/>
</dbReference>
<dbReference type="SMART" id="SM00382">
    <property type="entry name" value="AAA"/>
    <property type="match status" value="2"/>
</dbReference>
<comment type="subcellular location">
    <subcellularLocation>
        <location evidence="1">Cell membrane</location>
        <topology evidence="1">Multi-pass membrane protein</topology>
    </subcellularLocation>
</comment>
<proteinExistence type="inferred from homology"/>
<dbReference type="Gramene" id="GBG64162">
    <property type="protein sequence ID" value="GBG64162"/>
    <property type="gene ID" value="CBR_g40861"/>
</dbReference>
<dbReference type="PROSITE" id="PS00211">
    <property type="entry name" value="ABC_TRANSPORTER_1"/>
    <property type="match status" value="2"/>
</dbReference>
<dbReference type="FunFam" id="3.40.50.300:FF:000251">
    <property type="entry name" value="ABC transporter B family member 19"/>
    <property type="match status" value="1"/>
</dbReference>
<dbReference type="Gene3D" id="1.20.1560.10">
    <property type="entry name" value="ABC transporter type 1, transmembrane domain"/>
    <property type="match status" value="3"/>
</dbReference>
<dbReference type="InterPro" id="IPR027417">
    <property type="entry name" value="P-loop_NTPase"/>
</dbReference>
<dbReference type="Proteomes" id="UP000265515">
    <property type="component" value="Unassembled WGS sequence"/>
</dbReference>
<feature type="compositionally biased region" description="Basic and acidic residues" evidence="11">
    <location>
        <begin position="41"/>
        <end position="52"/>
    </location>
</feature>
<keyword evidence="16" id="KW-1185">Reference proteome</keyword>
<feature type="transmembrane region" description="Helical" evidence="12">
    <location>
        <begin position="770"/>
        <end position="792"/>
    </location>
</feature>
<dbReference type="Pfam" id="PF00005">
    <property type="entry name" value="ABC_tran"/>
    <property type="match status" value="2"/>
</dbReference>